<keyword evidence="6" id="KW-1185">Reference proteome</keyword>
<dbReference type="eggNOG" id="ENOG502SPG4">
    <property type="taxonomic scope" value="Eukaryota"/>
</dbReference>
<keyword evidence="3" id="KW-0862">Zinc</keyword>
<dbReference type="AlphaFoldDB" id="K1WTM2"/>
<gene>
    <name evidence="5" type="ORF">MBM_09908</name>
</gene>
<sequence>MTRRQQQQKPQRRKAPPAWSMFLSRHDDVSRLLEVEGHPFTFHNLDDELGCSKTYDTTVMGKFHCRNRNCESKIWASKRVAITIRMYPGKRYNARVYGQRCKKCDWLSVPTLDDSYAERVAYRLLKWSGVEQERPQFSGESTIPHRSDLCEGCRAGHCAEGDRVNGVLAAQFSNFSLRGT</sequence>
<dbReference type="HOGENOM" id="CLU_089692_1_0_1"/>
<dbReference type="OrthoDB" id="8121437at2759"/>
<dbReference type="GO" id="GO:0008270">
    <property type="term" value="F:zinc ion binding"/>
    <property type="evidence" value="ECO:0007669"/>
    <property type="project" value="UniProtKB-KW"/>
</dbReference>
<organism evidence="5 6">
    <name type="scientific">Marssonina brunnea f. sp. multigermtubi (strain MB_m1)</name>
    <name type="common">Marssonina leaf spot fungus</name>
    <dbReference type="NCBI Taxonomy" id="1072389"/>
    <lineage>
        <taxon>Eukaryota</taxon>
        <taxon>Fungi</taxon>
        <taxon>Dikarya</taxon>
        <taxon>Ascomycota</taxon>
        <taxon>Pezizomycotina</taxon>
        <taxon>Leotiomycetes</taxon>
        <taxon>Helotiales</taxon>
        <taxon>Drepanopezizaceae</taxon>
        <taxon>Drepanopeziza</taxon>
    </lineage>
</organism>
<dbReference type="InterPro" id="IPR027377">
    <property type="entry name" value="ZAR1/RTP1-5-like_Znf-3CxxC"/>
</dbReference>
<dbReference type="OMA" id="KWNGVEM"/>
<dbReference type="Proteomes" id="UP000006753">
    <property type="component" value="Unassembled WGS sequence"/>
</dbReference>
<keyword evidence="2" id="KW-0863">Zinc-finger</keyword>
<evidence type="ECO:0000313" key="5">
    <source>
        <dbReference type="EMBL" id="EKD11938.1"/>
    </source>
</evidence>
<protein>
    <recommendedName>
        <fullName evidence="4">3CxxC-type domain-containing protein</fullName>
    </recommendedName>
</protein>
<feature type="domain" description="3CxxC-type" evidence="4">
    <location>
        <begin position="58"/>
        <end position="156"/>
    </location>
</feature>
<evidence type="ECO:0000256" key="1">
    <source>
        <dbReference type="ARBA" id="ARBA00022723"/>
    </source>
</evidence>
<evidence type="ECO:0000313" key="6">
    <source>
        <dbReference type="Proteomes" id="UP000006753"/>
    </source>
</evidence>
<reference evidence="5 6" key="1">
    <citation type="journal article" date="2012" name="BMC Genomics">
        <title>Sequencing the genome of Marssonina brunnea reveals fungus-poplar co-evolution.</title>
        <authorList>
            <person name="Zhu S."/>
            <person name="Cao Y.-Z."/>
            <person name="Jiang C."/>
            <person name="Tan B.-Y."/>
            <person name="Wang Z."/>
            <person name="Feng S."/>
            <person name="Zhang L."/>
            <person name="Su X.-H."/>
            <person name="Brejova B."/>
            <person name="Vinar T."/>
            <person name="Xu M."/>
            <person name="Wang M.-X."/>
            <person name="Zhang S.-G."/>
            <person name="Huang M.-R."/>
            <person name="Wu R."/>
            <person name="Zhou Y."/>
        </authorList>
    </citation>
    <scope>NUCLEOTIDE SEQUENCE [LARGE SCALE GENOMIC DNA]</scope>
    <source>
        <strain evidence="5 6">MB_m1</strain>
    </source>
</reference>
<evidence type="ECO:0000256" key="3">
    <source>
        <dbReference type="ARBA" id="ARBA00022833"/>
    </source>
</evidence>
<evidence type="ECO:0000256" key="2">
    <source>
        <dbReference type="ARBA" id="ARBA00022771"/>
    </source>
</evidence>
<dbReference type="InParanoid" id="K1WTM2"/>
<dbReference type="SMART" id="SM01328">
    <property type="entry name" value="zf-3CxxC"/>
    <property type="match status" value="1"/>
</dbReference>
<proteinExistence type="predicted"/>
<dbReference type="KEGG" id="mbe:MBM_09908"/>
<dbReference type="GeneID" id="18765843"/>
<evidence type="ECO:0000259" key="4">
    <source>
        <dbReference type="SMART" id="SM01328"/>
    </source>
</evidence>
<keyword evidence="1" id="KW-0479">Metal-binding</keyword>
<dbReference type="EMBL" id="JH921477">
    <property type="protein sequence ID" value="EKD11938.1"/>
    <property type="molecule type" value="Genomic_DNA"/>
</dbReference>
<dbReference type="Pfam" id="PF13695">
    <property type="entry name" value="Zn_ribbon_3CxxC"/>
    <property type="match status" value="1"/>
</dbReference>
<name>K1WTM2_MARBU</name>
<accession>K1WTM2</accession>